<protein>
    <submittedName>
        <fullName evidence="1">Uncharacterized protein</fullName>
    </submittedName>
</protein>
<comment type="caution">
    <text evidence="1">The sequence shown here is derived from an EMBL/GenBank/DDBJ whole genome shotgun (WGS) entry which is preliminary data.</text>
</comment>
<dbReference type="AlphaFoldDB" id="A0A849CCE1"/>
<organism evidence="1 2">
    <name type="scientific">Nocardia uniformis</name>
    <dbReference type="NCBI Taxonomy" id="53432"/>
    <lineage>
        <taxon>Bacteria</taxon>
        <taxon>Bacillati</taxon>
        <taxon>Actinomycetota</taxon>
        <taxon>Actinomycetes</taxon>
        <taxon>Mycobacteriales</taxon>
        <taxon>Nocardiaceae</taxon>
        <taxon>Nocardia</taxon>
    </lineage>
</organism>
<accession>A0A849CCE1</accession>
<reference evidence="1 2" key="1">
    <citation type="submission" date="2020-05" db="EMBL/GenBank/DDBJ databases">
        <title>MicrobeNet Type strains.</title>
        <authorList>
            <person name="Nicholson A.C."/>
        </authorList>
    </citation>
    <scope>NUCLEOTIDE SEQUENCE [LARGE SCALE GENOMIC DNA]</scope>
    <source>
        <strain evidence="1 2">JCM 3224</strain>
    </source>
</reference>
<evidence type="ECO:0000313" key="2">
    <source>
        <dbReference type="Proteomes" id="UP000586827"/>
    </source>
</evidence>
<dbReference type="RefSeq" id="WP_157552332.1">
    <property type="nucleotide sequence ID" value="NZ_JABELX010000011.1"/>
</dbReference>
<gene>
    <name evidence="1" type="ORF">HLB23_28340</name>
</gene>
<sequence length="164" mass="17794">MTKVITVGRTQHWHFGTYRAIAWPPDLTAEFSPAFPTSAAAKAEIVGHVCNDVTSDEGALQLIQVAPQRLRELAREWGALPDELFLHYFPWIQEIFPCEGDCAAAAYANAVEMTEWLTDNGVVDAEVAGSASEFSLIARQPSGNSRFSRILLAQVDSTDGAAGV</sequence>
<proteinExistence type="predicted"/>
<name>A0A849CCE1_9NOCA</name>
<evidence type="ECO:0000313" key="1">
    <source>
        <dbReference type="EMBL" id="NNH73717.1"/>
    </source>
</evidence>
<dbReference type="Proteomes" id="UP000586827">
    <property type="component" value="Unassembled WGS sequence"/>
</dbReference>
<dbReference type="EMBL" id="JABELX010000011">
    <property type="protein sequence ID" value="NNH73717.1"/>
    <property type="molecule type" value="Genomic_DNA"/>
</dbReference>
<keyword evidence="2" id="KW-1185">Reference proteome</keyword>